<gene>
    <name evidence="5" type="ORF">BCR34DRAFT_670460</name>
</gene>
<dbReference type="GO" id="GO:0006897">
    <property type="term" value="P:endocytosis"/>
    <property type="evidence" value="ECO:0007669"/>
    <property type="project" value="TreeGrafter"/>
</dbReference>
<dbReference type="CDD" id="cd08771">
    <property type="entry name" value="DLP_1"/>
    <property type="match status" value="1"/>
</dbReference>
<dbReference type="Gene3D" id="3.40.50.300">
    <property type="entry name" value="P-loop containing nucleotide triphosphate hydrolases"/>
    <property type="match status" value="1"/>
</dbReference>
<dbReference type="GO" id="GO:0016559">
    <property type="term" value="P:peroxisome fission"/>
    <property type="evidence" value="ECO:0007669"/>
    <property type="project" value="TreeGrafter"/>
</dbReference>
<dbReference type="InterPro" id="IPR030381">
    <property type="entry name" value="G_DYNAMIN_dom"/>
</dbReference>
<dbReference type="Pfam" id="PF00350">
    <property type="entry name" value="Dynamin_N"/>
    <property type="match status" value="1"/>
</dbReference>
<organism evidence="5 6">
    <name type="scientific">Clohesyomyces aquaticus</name>
    <dbReference type="NCBI Taxonomy" id="1231657"/>
    <lineage>
        <taxon>Eukaryota</taxon>
        <taxon>Fungi</taxon>
        <taxon>Dikarya</taxon>
        <taxon>Ascomycota</taxon>
        <taxon>Pezizomycotina</taxon>
        <taxon>Dothideomycetes</taxon>
        <taxon>Pleosporomycetidae</taxon>
        <taxon>Pleosporales</taxon>
        <taxon>Lindgomycetaceae</taxon>
        <taxon>Clohesyomyces</taxon>
    </lineage>
</organism>
<comment type="caution">
    <text evidence="5">The sequence shown here is derived from an EMBL/GenBank/DDBJ whole genome shotgun (WGS) entry which is preliminary data.</text>
</comment>
<evidence type="ECO:0000256" key="1">
    <source>
        <dbReference type="ARBA" id="ARBA00022741"/>
    </source>
</evidence>
<keyword evidence="2" id="KW-0342">GTP-binding</keyword>
<dbReference type="InterPro" id="IPR022812">
    <property type="entry name" value="Dynamin"/>
</dbReference>
<evidence type="ECO:0000313" key="5">
    <source>
        <dbReference type="EMBL" id="ORY19613.1"/>
    </source>
</evidence>
<sequence length="688" mass="76990">MTTTKGLQLAAVGDLDNEKRLRILGVIDKLRELGVGENLVVVGDQSSGKSSLLEGLTGLSFPIASDLCTRFATQIVLRRAPANEASVRIMIIPGPDAQGDEETLDSLLGFEQVLPVADFDSDRFQKIFDEATCMGVPGPSTKDLEDLEKRFSDDILRIELSGPDHHHLSVVDVPGLFHNPTKCQTEEDRTIIRKLIEDYITDKRTIILAVMDARNNLANQEVFSMARAADPAGTRTVGIITKCDALQAGDEQGVLRIAKNEVERLTHGWFTVKNRSTQEIVDGVTIDERHKREKHFFATITPWTELKRERTGIYALKAFLGGLLYSHICNEFPEVVKDIEQLSSSTLEELELLGPSRQTNADQRRFLMRLANAYQQDVINALSGNYAPELDGDDPLKLRMHIRKLSDEFGIVMAQLGHAKMFQTVEGGIDQEFYRSHGESEDILEWIRRLYQESRGAELPGTVNPRVPENTLRQQSGPWKNIATVHIDTVSEVVRKFNDAVFISRISDDELRRKLTAKLSRGHKATHNNANQQLFTILNDERGGILQTVNHYFADTLSAIREKRVLARLKAAGFENGSRVDLASMVKGIHLSNEDQAVNDIYDTLKAYYKVALKRFTDNVVLQITERLMLGPGGPVKILSPEMIGDLQDSELADLAGENFSTSGMRNELTNKYERLQKALDIAKQAFV</sequence>
<reference evidence="5 6" key="1">
    <citation type="submission" date="2016-07" db="EMBL/GenBank/DDBJ databases">
        <title>Pervasive Adenine N6-methylation of Active Genes in Fungi.</title>
        <authorList>
            <consortium name="DOE Joint Genome Institute"/>
            <person name="Mondo S.J."/>
            <person name="Dannebaum R.O."/>
            <person name="Kuo R.C."/>
            <person name="Labutti K."/>
            <person name="Haridas S."/>
            <person name="Kuo A."/>
            <person name="Salamov A."/>
            <person name="Ahrendt S.R."/>
            <person name="Lipzen A."/>
            <person name="Sullivan W."/>
            <person name="Andreopoulos W.B."/>
            <person name="Clum A."/>
            <person name="Lindquist E."/>
            <person name="Daum C."/>
            <person name="Ramamoorthy G.K."/>
            <person name="Gryganskyi A."/>
            <person name="Culley D."/>
            <person name="Magnuson J.K."/>
            <person name="James T.Y."/>
            <person name="O'Malley M.A."/>
            <person name="Stajich J.E."/>
            <person name="Spatafora J.W."/>
            <person name="Visel A."/>
            <person name="Grigoriev I.V."/>
        </authorList>
    </citation>
    <scope>NUCLEOTIDE SEQUENCE [LARGE SCALE GENOMIC DNA]</scope>
    <source>
        <strain evidence="5 6">CBS 115471</strain>
    </source>
</reference>
<dbReference type="STRING" id="1231657.A0A1Y2AAL0"/>
<dbReference type="InterPro" id="IPR003130">
    <property type="entry name" value="GED"/>
</dbReference>
<dbReference type="Gene3D" id="1.20.120.1240">
    <property type="entry name" value="Dynamin, middle domain"/>
    <property type="match status" value="1"/>
</dbReference>
<dbReference type="GO" id="GO:0005739">
    <property type="term" value="C:mitochondrion"/>
    <property type="evidence" value="ECO:0007669"/>
    <property type="project" value="TreeGrafter"/>
</dbReference>
<dbReference type="InterPro" id="IPR027417">
    <property type="entry name" value="P-loop_NTPase"/>
</dbReference>
<dbReference type="AlphaFoldDB" id="A0A1Y2AAL0"/>
<dbReference type="SUPFAM" id="SSF52540">
    <property type="entry name" value="P-loop containing nucleoside triphosphate hydrolases"/>
    <property type="match status" value="1"/>
</dbReference>
<keyword evidence="6" id="KW-1185">Reference proteome</keyword>
<dbReference type="PROSITE" id="PS51718">
    <property type="entry name" value="G_DYNAMIN_2"/>
    <property type="match status" value="1"/>
</dbReference>
<dbReference type="GO" id="GO:0000266">
    <property type="term" value="P:mitochondrial fission"/>
    <property type="evidence" value="ECO:0007669"/>
    <property type="project" value="TreeGrafter"/>
</dbReference>
<dbReference type="PANTHER" id="PTHR11566:SF21">
    <property type="entry name" value="DYNAMIN RELATED PROTEIN 1, ISOFORM A"/>
    <property type="match status" value="1"/>
</dbReference>
<dbReference type="InterPro" id="IPR000375">
    <property type="entry name" value="Dynamin_stalk"/>
</dbReference>
<evidence type="ECO:0000259" key="3">
    <source>
        <dbReference type="PROSITE" id="PS51388"/>
    </source>
</evidence>
<feature type="domain" description="GED" evidence="3">
    <location>
        <begin position="598"/>
        <end position="688"/>
    </location>
</feature>
<accession>A0A1Y2AAL0</accession>
<evidence type="ECO:0000256" key="2">
    <source>
        <dbReference type="ARBA" id="ARBA00023134"/>
    </source>
</evidence>
<dbReference type="GO" id="GO:0016020">
    <property type="term" value="C:membrane"/>
    <property type="evidence" value="ECO:0007669"/>
    <property type="project" value="TreeGrafter"/>
</dbReference>
<dbReference type="InterPro" id="IPR020850">
    <property type="entry name" value="GED_dom"/>
</dbReference>
<dbReference type="GO" id="GO:0005874">
    <property type="term" value="C:microtubule"/>
    <property type="evidence" value="ECO:0007669"/>
    <property type="project" value="TreeGrafter"/>
</dbReference>
<keyword evidence="5" id="KW-0378">Hydrolase</keyword>
<dbReference type="Pfam" id="PF02212">
    <property type="entry name" value="GED"/>
    <property type="match status" value="1"/>
</dbReference>
<dbReference type="OrthoDB" id="415706at2759"/>
<dbReference type="InterPro" id="IPR001401">
    <property type="entry name" value="Dynamin_GTPase"/>
</dbReference>
<name>A0A1Y2AAL0_9PLEO</name>
<evidence type="ECO:0000313" key="6">
    <source>
        <dbReference type="Proteomes" id="UP000193144"/>
    </source>
</evidence>
<dbReference type="InterPro" id="IPR045063">
    <property type="entry name" value="Dynamin_N"/>
</dbReference>
<dbReference type="Pfam" id="PF01031">
    <property type="entry name" value="Dynamin_M"/>
    <property type="match status" value="1"/>
</dbReference>
<feature type="domain" description="Dynamin-type G" evidence="4">
    <location>
        <begin position="33"/>
        <end position="333"/>
    </location>
</feature>
<dbReference type="GO" id="GO:0003924">
    <property type="term" value="F:GTPase activity"/>
    <property type="evidence" value="ECO:0007669"/>
    <property type="project" value="InterPro"/>
</dbReference>
<dbReference type="EMBL" id="MCFA01000002">
    <property type="protein sequence ID" value="ORY19613.1"/>
    <property type="molecule type" value="Genomic_DNA"/>
</dbReference>
<dbReference type="PRINTS" id="PR00195">
    <property type="entry name" value="DYNAMIN"/>
</dbReference>
<proteinExistence type="predicted"/>
<dbReference type="GO" id="GO:0008017">
    <property type="term" value="F:microtubule binding"/>
    <property type="evidence" value="ECO:0007669"/>
    <property type="project" value="TreeGrafter"/>
</dbReference>
<dbReference type="SMART" id="SM00053">
    <property type="entry name" value="DYNc"/>
    <property type="match status" value="1"/>
</dbReference>
<evidence type="ECO:0000259" key="4">
    <source>
        <dbReference type="PROSITE" id="PS51718"/>
    </source>
</evidence>
<dbReference type="GO" id="GO:0048312">
    <property type="term" value="P:intracellular distribution of mitochondria"/>
    <property type="evidence" value="ECO:0007669"/>
    <property type="project" value="TreeGrafter"/>
</dbReference>
<dbReference type="PROSITE" id="PS51388">
    <property type="entry name" value="GED"/>
    <property type="match status" value="1"/>
</dbReference>
<dbReference type="PANTHER" id="PTHR11566">
    <property type="entry name" value="DYNAMIN"/>
    <property type="match status" value="1"/>
</dbReference>
<dbReference type="Proteomes" id="UP000193144">
    <property type="component" value="Unassembled WGS sequence"/>
</dbReference>
<keyword evidence="1" id="KW-0547">Nucleotide-binding</keyword>
<dbReference type="GO" id="GO:0005525">
    <property type="term" value="F:GTP binding"/>
    <property type="evidence" value="ECO:0007669"/>
    <property type="project" value="InterPro"/>
</dbReference>
<protein>
    <submittedName>
        <fullName evidence="5">p-loop containing nucleoside triphosphate hydrolase protein</fullName>
    </submittedName>
</protein>